<evidence type="ECO:0000313" key="2">
    <source>
        <dbReference type="Proteomes" id="UP000747399"/>
    </source>
</evidence>
<keyword evidence="2" id="KW-1185">Reference proteome</keyword>
<name>A0A8J4BSF0_9CHLO</name>
<dbReference type="EMBL" id="BNCO01000119">
    <property type="protein sequence ID" value="GIL68503.1"/>
    <property type="molecule type" value="Genomic_DNA"/>
</dbReference>
<protein>
    <submittedName>
        <fullName evidence="1">Uncharacterized protein</fullName>
    </submittedName>
</protein>
<dbReference type="AlphaFoldDB" id="A0A8J4BSF0"/>
<evidence type="ECO:0000313" key="1">
    <source>
        <dbReference type="EMBL" id="GIL68503.1"/>
    </source>
</evidence>
<gene>
    <name evidence="1" type="ORF">Vafri_21771</name>
</gene>
<accession>A0A8J4BSF0</accession>
<sequence>MSLVQVNYLIKGRPFCSVQFPLHRPLVPTTASCHAFEQYVQKNAFGLVCNAAPCRAASFVIPPTFVPVQSWVFSNHDNRRSTRWKSDLVQGACINHDSSSSSSVLNANTGNGRSRELVITPTGEKPLYLRDCRHFVNLTNGIEALPMLHELNLPYSFVRIQSTACEQQNLEALVAELDANLLLSLALGHWWVGCQASGPARLPGVRLRQSWPGRHPKGLVVRPGVCSLHFIEAMAPAALSRAPSRQERVSALRCPNPHLQTKHHPTTEVLCQVYSTEHSGRRGGGGGGGHCRPVNSFANTLQCW</sequence>
<comment type="caution">
    <text evidence="1">The sequence shown here is derived from an EMBL/GenBank/DDBJ whole genome shotgun (WGS) entry which is preliminary data.</text>
</comment>
<organism evidence="1 2">
    <name type="scientific">Volvox africanus</name>
    <dbReference type="NCBI Taxonomy" id="51714"/>
    <lineage>
        <taxon>Eukaryota</taxon>
        <taxon>Viridiplantae</taxon>
        <taxon>Chlorophyta</taxon>
        <taxon>core chlorophytes</taxon>
        <taxon>Chlorophyceae</taxon>
        <taxon>CS clade</taxon>
        <taxon>Chlamydomonadales</taxon>
        <taxon>Volvocaceae</taxon>
        <taxon>Volvox</taxon>
    </lineage>
</organism>
<proteinExistence type="predicted"/>
<reference evidence="1" key="1">
    <citation type="journal article" date="2021" name="Proc. Natl. Acad. Sci. U.S.A.">
        <title>Three genomes in the algal genus Volvox reveal the fate of a haploid sex-determining region after a transition to homothallism.</title>
        <authorList>
            <person name="Yamamoto K."/>
            <person name="Hamaji T."/>
            <person name="Kawai-Toyooka H."/>
            <person name="Matsuzaki R."/>
            <person name="Takahashi F."/>
            <person name="Nishimura Y."/>
            <person name="Kawachi M."/>
            <person name="Noguchi H."/>
            <person name="Minakuchi Y."/>
            <person name="Umen J.G."/>
            <person name="Toyoda A."/>
            <person name="Nozaki H."/>
        </authorList>
    </citation>
    <scope>NUCLEOTIDE SEQUENCE</scope>
    <source>
        <strain evidence="1">NIES-3780</strain>
    </source>
</reference>
<dbReference type="Proteomes" id="UP000747399">
    <property type="component" value="Unassembled WGS sequence"/>
</dbReference>